<sequence>MLVDDGSAVNILFDSTFNKIYVGHEPTAISEPLFDFTRDSLVPQGRINLIVDFEEPLCHLKKFIKFLVVDTHSAYHAVLGRLTLKDLQAITSIYHFAIKFSTPSGVVKVHGNQAKVRACYINVLQKVAKCEDASPTMMMIQIELMDIDLKKAEEDMALDEGLDLRIICSNSLTSHVEELEAFQVNPLDHFQMLQLG</sequence>
<proteinExistence type="predicted"/>
<keyword evidence="2" id="KW-1185">Reference proteome</keyword>
<name>A0ABD1U039_9LAMI</name>
<evidence type="ECO:0000313" key="1">
    <source>
        <dbReference type="EMBL" id="KAL2518366.1"/>
    </source>
</evidence>
<protein>
    <submittedName>
        <fullName evidence="1">Uncharacterized protein</fullName>
    </submittedName>
</protein>
<dbReference type="PANTHER" id="PTHR33240:SF15">
    <property type="entry name" value="GAG-PRO-LIKE PROTEIN"/>
    <property type="match status" value="1"/>
</dbReference>
<reference evidence="2" key="1">
    <citation type="submission" date="2024-07" db="EMBL/GenBank/DDBJ databases">
        <title>Two chromosome-level genome assemblies of Korean endemic species Abeliophyllum distichum and Forsythia ovata (Oleaceae).</title>
        <authorList>
            <person name="Jang H."/>
        </authorList>
    </citation>
    <scope>NUCLEOTIDE SEQUENCE [LARGE SCALE GENOMIC DNA]</scope>
</reference>
<organism evidence="1 2">
    <name type="scientific">Abeliophyllum distichum</name>
    <dbReference type="NCBI Taxonomy" id="126358"/>
    <lineage>
        <taxon>Eukaryota</taxon>
        <taxon>Viridiplantae</taxon>
        <taxon>Streptophyta</taxon>
        <taxon>Embryophyta</taxon>
        <taxon>Tracheophyta</taxon>
        <taxon>Spermatophyta</taxon>
        <taxon>Magnoliopsida</taxon>
        <taxon>eudicotyledons</taxon>
        <taxon>Gunneridae</taxon>
        <taxon>Pentapetalae</taxon>
        <taxon>asterids</taxon>
        <taxon>lamiids</taxon>
        <taxon>Lamiales</taxon>
        <taxon>Oleaceae</taxon>
        <taxon>Forsythieae</taxon>
        <taxon>Abeliophyllum</taxon>
    </lineage>
</organism>
<dbReference type="EMBL" id="JBFOLK010000004">
    <property type="protein sequence ID" value="KAL2518366.1"/>
    <property type="molecule type" value="Genomic_DNA"/>
</dbReference>
<dbReference type="Proteomes" id="UP001604336">
    <property type="component" value="Unassembled WGS sequence"/>
</dbReference>
<dbReference type="AlphaFoldDB" id="A0ABD1U039"/>
<gene>
    <name evidence="1" type="ORF">Adt_14613</name>
</gene>
<dbReference type="CDD" id="cd00303">
    <property type="entry name" value="retropepsin_like"/>
    <property type="match status" value="1"/>
</dbReference>
<evidence type="ECO:0000313" key="2">
    <source>
        <dbReference type="Proteomes" id="UP001604336"/>
    </source>
</evidence>
<accession>A0ABD1U039</accession>
<comment type="caution">
    <text evidence="1">The sequence shown here is derived from an EMBL/GenBank/DDBJ whole genome shotgun (WGS) entry which is preliminary data.</text>
</comment>
<dbReference type="PANTHER" id="PTHR33240">
    <property type="entry name" value="OS08G0508500 PROTEIN"/>
    <property type="match status" value="1"/>
</dbReference>